<reference evidence="1" key="1">
    <citation type="submission" date="2020-03" db="EMBL/GenBank/DDBJ databases">
        <title>The deep terrestrial virosphere.</title>
        <authorList>
            <person name="Holmfeldt K."/>
            <person name="Nilsson E."/>
            <person name="Simone D."/>
            <person name="Lopez-Fernandez M."/>
            <person name="Wu X."/>
            <person name="de Brujin I."/>
            <person name="Lundin D."/>
            <person name="Andersson A."/>
            <person name="Bertilsson S."/>
            <person name="Dopson M."/>
        </authorList>
    </citation>
    <scope>NUCLEOTIDE SEQUENCE</scope>
    <source>
        <strain evidence="1">MM415B04183</strain>
    </source>
</reference>
<accession>A0A6M3LJ29</accession>
<gene>
    <name evidence="1" type="ORF">MM415B04183_0005</name>
</gene>
<protein>
    <submittedName>
        <fullName evidence="1">Uncharacterized protein</fullName>
    </submittedName>
</protein>
<name>A0A6M3LJ29_9ZZZZ</name>
<organism evidence="1">
    <name type="scientific">viral metagenome</name>
    <dbReference type="NCBI Taxonomy" id="1070528"/>
    <lineage>
        <taxon>unclassified sequences</taxon>
        <taxon>metagenomes</taxon>
        <taxon>organismal metagenomes</taxon>
    </lineage>
</organism>
<proteinExistence type="predicted"/>
<evidence type="ECO:0000313" key="1">
    <source>
        <dbReference type="EMBL" id="QJA93572.1"/>
    </source>
</evidence>
<sequence length="81" mass="9954">MWLDKPDEQGWWWYKWDDSTRDPEPRWITKTGNFVYVESYTETDGGELYECRMRSVDCYKGKWQKCLMPKAEADKYLERVK</sequence>
<dbReference type="EMBL" id="MT143160">
    <property type="protein sequence ID" value="QJA93572.1"/>
    <property type="molecule type" value="Genomic_DNA"/>
</dbReference>
<dbReference type="AlphaFoldDB" id="A0A6M3LJ29"/>